<organism evidence="1 2">
    <name type="scientific">Pseudodesulfovibrio alkaliphilus</name>
    <dbReference type="NCBI Taxonomy" id="2661613"/>
    <lineage>
        <taxon>Bacteria</taxon>
        <taxon>Pseudomonadati</taxon>
        <taxon>Thermodesulfobacteriota</taxon>
        <taxon>Desulfovibrionia</taxon>
        <taxon>Desulfovibrionales</taxon>
        <taxon>Desulfovibrionaceae</taxon>
    </lineage>
</organism>
<proteinExistence type="predicted"/>
<dbReference type="Proteomes" id="UP000461162">
    <property type="component" value="Unassembled WGS sequence"/>
</dbReference>
<dbReference type="AlphaFoldDB" id="A0A7K1KR54"/>
<name>A0A7K1KR54_9BACT</name>
<evidence type="ECO:0000313" key="2">
    <source>
        <dbReference type="Proteomes" id="UP000461162"/>
    </source>
</evidence>
<reference evidence="1 2" key="1">
    <citation type="submission" date="2019-11" db="EMBL/GenBank/DDBJ databases">
        <title>Pseudodesulfovibrio alkaliphilus, sp. nov., an alkaliphilic sulfate-reducing bacteria from mud volcano of Taman peninsula, Russia.</title>
        <authorList>
            <person name="Frolova A."/>
            <person name="Merkel A.Y."/>
            <person name="Slobodkin A.I."/>
        </authorList>
    </citation>
    <scope>NUCLEOTIDE SEQUENCE [LARGE SCALE GENOMIC DNA]</scope>
    <source>
        <strain evidence="1 2">F-1</strain>
    </source>
</reference>
<gene>
    <name evidence="1" type="ORF">GKC30_12475</name>
</gene>
<keyword evidence="2" id="KW-1185">Reference proteome</keyword>
<accession>A0A7K1KR54</accession>
<protein>
    <submittedName>
        <fullName evidence="1">Uncharacterized protein</fullName>
    </submittedName>
</protein>
<evidence type="ECO:0000313" key="1">
    <source>
        <dbReference type="EMBL" id="MUM78450.1"/>
    </source>
</evidence>
<comment type="caution">
    <text evidence="1">The sequence shown here is derived from an EMBL/GenBank/DDBJ whole genome shotgun (WGS) entry which is preliminary data.</text>
</comment>
<sequence length="62" mass="7509">MSQDLRQGFARWLNLPVPLIKIENHYNIRSLFKKHTPLPPKREERCQQFFKKIAPMAFSRKK</sequence>
<dbReference type="EMBL" id="WODC01000008">
    <property type="protein sequence ID" value="MUM78450.1"/>
    <property type="molecule type" value="Genomic_DNA"/>
</dbReference>